<evidence type="ECO:0000313" key="3">
    <source>
        <dbReference type="EMBL" id="SHL09842.1"/>
    </source>
</evidence>
<gene>
    <name evidence="3" type="ORF">SAMN02745216_04613</name>
</gene>
<dbReference type="STRING" id="1121393.SAMN02745216_04613"/>
<sequence>MKIVHTHNRLQAAWIIAILASAFLASCAFSSPACAGGVKTGDIVFAANAQDQWNLWVIEPETKYLSQLTRTTQTERFPAVSPGGKHIAYVSGRKQIRIMDSLTGKADTVNLPLGIYAQPAWAPAGFELAFVEYTAVPADAAEIFSIKKEGDIFRLPEKITKFPPMMTFPSYSPDGKLMACASFKRDLVLGVIEEIIVIDLKTGSQSQLTHDGADSFFPVWSPDGSKLAYTSNLEGNFDIWTVSYPGGEKNRITRSPSYDGEPSWSPDGSRIAFISSRSGHREIWTIAAGGADSRQVTELKSTCSHPCWVK</sequence>
<dbReference type="PANTHER" id="PTHR36842">
    <property type="entry name" value="PROTEIN TOLB HOMOLOG"/>
    <property type="match status" value="1"/>
</dbReference>
<protein>
    <submittedName>
        <fullName evidence="3">WD40-like Beta Propeller Repeat</fullName>
    </submittedName>
</protein>
<dbReference type="Pfam" id="PF07676">
    <property type="entry name" value="PD40"/>
    <property type="match status" value="4"/>
</dbReference>
<comment type="similarity">
    <text evidence="1">Belongs to the TolB family.</text>
</comment>
<dbReference type="EMBL" id="FQZU01000045">
    <property type="protein sequence ID" value="SHL09842.1"/>
    <property type="molecule type" value="Genomic_DNA"/>
</dbReference>
<dbReference type="InterPro" id="IPR011042">
    <property type="entry name" value="6-blade_b-propeller_TolB-like"/>
</dbReference>
<proteinExistence type="inferred from homology"/>
<dbReference type="InterPro" id="IPR011659">
    <property type="entry name" value="WD40"/>
</dbReference>
<dbReference type="PANTHER" id="PTHR36842:SF1">
    <property type="entry name" value="PROTEIN TOLB"/>
    <property type="match status" value="1"/>
</dbReference>
<name>A0A1M6XV01_9BACT</name>
<dbReference type="SUPFAM" id="SSF82171">
    <property type="entry name" value="DPP6 N-terminal domain-like"/>
    <property type="match status" value="1"/>
</dbReference>
<keyword evidence="4" id="KW-1185">Reference proteome</keyword>
<dbReference type="Gene3D" id="2.120.10.30">
    <property type="entry name" value="TolB, C-terminal domain"/>
    <property type="match status" value="2"/>
</dbReference>
<evidence type="ECO:0000313" key="4">
    <source>
        <dbReference type="Proteomes" id="UP000183994"/>
    </source>
</evidence>
<dbReference type="PROSITE" id="PS51257">
    <property type="entry name" value="PROKAR_LIPOPROTEIN"/>
    <property type="match status" value="1"/>
</dbReference>
<feature type="signal peptide" evidence="2">
    <location>
        <begin position="1"/>
        <end position="35"/>
    </location>
</feature>
<evidence type="ECO:0000256" key="1">
    <source>
        <dbReference type="ARBA" id="ARBA00009820"/>
    </source>
</evidence>
<dbReference type="AlphaFoldDB" id="A0A1M6XV01"/>
<accession>A0A1M6XV01</accession>
<organism evidence="3 4">
    <name type="scientific">Desulfatibacillum alkenivorans DSM 16219</name>
    <dbReference type="NCBI Taxonomy" id="1121393"/>
    <lineage>
        <taxon>Bacteria</taxon>
        <taxon>Pseudomonadati</taxon>
        <taxon>Thermodesulfobacteriota</taxon>
        <taxon>Desulfobacteria</taxon>
        <taxon>Desulfobacterales</taxon>
        <taxon>Desulfatibacillaceae</taxon>
        <taxon>Desulfatibacillum</taxon>
    </lineage>
</organism>
<dbReference type="RefSeq" id="WP_073478602.1">
    <property type="nucleotide sequence ID" value="NZ_FQZU01000045.1"/>
</dbReference>
<reference evidence="4" key="1">
    <citation type="submission" date="2016-11" db="EMBL/GenBank/DDBJ databases">
        <authorList>
            <person name="Varghese N."/>
            <person name="Submissions S."/>
        </authorList>
    </citation>
    <scope>NUCLEOTIDE SEQUENCE [LARGE SCALE GENOMIC DNA]</scope>
    <source>
        <strain evidence="4">DSM 16219</strain>
    </source>
</reference>
<keyword evidence="2" id="KW-0732">Signal</keyword>
<evidence type="ECO:0000256" key="2">
    <source>
        <dbReference type="SAM" id="SignalP"/>
    </source>
</evidence>
<feature type="chain" id="PRO_5012793890" evidence="2">
    <location>
        <begin position="36"/>
        <end position="310"/>
    </location>
</feature>
<dbReference type="Proteomes" id="UP000183994">
    <property type="component" value="Unassembled WGS sequence"/>
</dbReference>